<dbReference type="EMBL" id="CP000383">
    <property type="protein sequence ID" value="ABG58725.1"/>
    <property type="molecule type" value="Genomic_DNA"/>
</dbReference>
<keyword evidence="3" id="KW-1185">Reference proteome</keyword>
<dbReference type="InterPro" id="IPR011659">
    <property type="entry name" value="WD40"/>
</dbReference>
<gene>
    <name evidence="2" type="ordered locus">CHU_1454</name>
</gene>
<dbReference type="SUPFAM" id="SSF103088">
    <property type="entry name" value="OmpA-like"/>
    <property type="match status" value="1"/>
</dbReference>
<dbReference type="InterPro" id="IPR036737">
    <property type="entry name" value="OmpA-like_sf"/>
</dbReference>
<organism evidence="2 3">
    <name type="scientific">Cytophaga hutchinsonii (strain ATCC 33406 / DSM 1761 / CIP 103989 / NBRC 15051 / NCIMB 9469 / D465)</name>
    <dbReference type="NCBI Taxonomy" id="269798"/>
    <lineage>
        <taxon>Bacteria</taxon>
        <taxon>Pseudomonadati</taxon>
        <taxon>Bacteroidota</taxon>
        <taxon>Cytophagia</taxon>
        <taxon>Cytophagales</taxon>
        <taxon>Cytophagaceae</taxon>
        <taxon>Cytophaga</taxon>
    </lineage>
</organism>
<evidence type="ECO:0000313" key="3">
    <source>
        <dbReference type="Proteomes" id="UP000001822"/>
    </source>
</evidence>
<dbReference type="Gene3D" id="3.30.1330.60">
    <property type="entry name" value="OmpA-like domain"/>
    <property type="match status" value="1"/>
</dbReference>
<dbReference type="SUPFAM" id="SSF82171">
    <property type="entry name" value="DPP6 N-terminal domain-like"/>
    <property type="match status" value="1"/>
</dbReference>
<name>A0A6N4SQT6_CYTH3</name>
<protein>
    <submittedName>
        <fullName evidence="2">Outer membrane protein</fullName>
    </submittedName>
</protein>
<accession>A0A6N4SQT6</accession>
<reference evidence="2 3" key="1">
    <citation type="journal article" date="2007" name="Appl. Environ. Microbiol.">
        <title>Genome sequence of the cellulolytic gliding bacterium Cytophaga hutchinsonii.</title>
        <authorList>
            <person name="Xie G."/>
            <person name="Bruce D.C."/>
            <person name="Challacombe J.F."/>
            <person name="Chertkov O."/>
            <person name="Detter J.C."/>
            <person name="Gilna P."/>
            <person name="Han C.S."/>
            <person name="Lucas S."/>
            <person name="Misra M."/>
            <person name="Myers G.L."/>
            <person name="Richardson P."/>
            <person name="Tapia R."/>
            <person name="Thayer N."/>
            <person name="Thompson L.S."/>
            <person name="Brettin T.S."/>
            <person name="Henrissat B."/>
            <person name="Wilson D.B."/>
            <person name="McBride M.J."/>
        </authorList>
    </citation>
    <scope>NUCLEOTIDE SEQUENCE [LARGE SCALE GENOMIC DNA]</scope>
    <source>
        <strain evidence="3">ATCC 33406 / DSM 1761 / CIP 103989 / NBRC 15051 / NCIMB 9469 / D465</strain>
    </source>
</reference>
<dbReference type="OrthoDB" id="911314at2"/>
<evidence type="ECO:0000313" key="2">
    <source>
        <dbReference type="EMBL" id="ABG58725.1"/>
    </source>
</evidence>
<feature type="signal peptide" evidence="1">
    <location>
        <begin position="1"/>
        <end position="19"/>
    </location>
</feature>
<dbReference type="Pfam" id="PF07676">
    <property type="entry name" value="PD40"/>
    <property type="match status" value="1"/>
</dbReference>
<feature type="chain" id="PRO_5026678235" evidence="1">
    <location>
        <begin position="20"/>
        <end position="504"/>
    </location>
</feature>
<proteinExistence type="predicted"/>
<dbReference type="AlphaFoldDB" id="A0A6N4SQT6"/>
<evidence type="ECO:0000256" key="1">
    <source>
        <dbReference type="SAM" id="SignalP"/>
    </source>
</evidence>
<dbReference type="KEGG" id="chu:CHU_1454"/>
<keyword evidence="1" id="KW-0732">Signal</keyword>
<dbReference type="Proteomes" id="UP000001822">
    <property type="component" value="Chromosome"/>
</dbReference>
<dbReference type="RefSeq" id="WP_011584840.1">
    <property type="nucleotide sequence ID" value="NC_008255.1"/>
</dbReference>
<sequence length="504" mass="55084">MKITTLLFSFILMMQGVLAQIVPLGQPISTALTDDFNPSVSGNGKTLLYEVIYRNSNKADVMISTQTNGVWSFPQVVAGVNTQTEQLTNGGYFINHAGNIILFHSNRYKGIGGTDIWYTEKNANGAWSAPTNFAKPINSTGNEIDPSMSPDGKFLYFTLLSDKKTPNGLPCGKIMVSERLSSSTWKAPVELPGTINTGCECGGKLLSDNKTFLFSSMRPGGKGGLDFYKSTLNDDGGFTTPINYAFINTPDDDKYISIAAGGSMLYAAAPGKGKDERDIVRCKVPDDMQPEMVKLYQGVLKNAATQTAITGQITVTHIKTGTSMVYRTAADGSYSVPVLTTDDYDMGIFSAAPGFEYLSLHIATSPVKKYEEKNIEFSLKPLTKGVEIPLSALSFKDVTAIDNASQLELNRAKLLLRLNPTISFEIQAYTDQVVTDTVRHTAMDKEVLNQADSTVTYSNDFTKEEARYIYDYLVQNGTSASRLSYKGMGVNPAEQKKKYVLIVK</sequence>